<dbReference type="Pfam" id="PF09423">
    <property type="entry name" value="PhoD"/>
    <property type="match status" value="1"/>
</dbReference>
<organism evidence="3 4">
    <name type="scientific">Nocardioides psychrotolerans</name>
    <dbReference type="NCBI Taxonomy" id="1005945"/>
    <lineage>
        <taxon>Bacteria</taxon>
        <taxon>Bacillati</taxon>
        <taxon>Actinomycetota</taxon>
        <taxon>Actinomycetes</taxon>
        <taxon>Propionibacteriales</taxon>
        <taxon>Nocardioidaceae</taxon>
        <taxon>Nocardioides</taxon>
    </lineage>
</organism>
<feature type="domain" description="PhoD-like phosphatase metallophosphatase" evidence="2">
    <location>
        <begin position="128"/>
        <end position="448"/>
    </location>
</feature>
<proteinExistence type="predicted"/>
<protein>
    <submittedName>
        <fullName evidence="3">Alkaline phosphatase D</fullName>
    </submittedName>
</protein>
<name>A0A1I3HFB7_9ACTN</name>
<feature type="compositionally biased region" description="Basic and acidic residues" evidence="1">
    <location>
        <begin position="450"/>
        <end position="464"/>
    </location>
</feature>
<dbReference type="EMBL" id="FOQG01000007">
    <property type="protein sequence ID" value="SFI34321.1"/>
    <property type="molecule type" value="Genomic_DNA"/>
</dbReference>
<dbReference type="STRING" id="1005945.SAMN05216561_107157"/>
<evidence type="ECO:0000313" key="3">
    <source>
        <dbReference type="EMBL" id="SFI34321.1"/>
    </source>
</evidence>
<evidence type="ECO:0000313" key="4">
    <source>
        <dbReference type="Proteomes" id="UP000198649"/>
    </source>
</evidence>
<dbReference type="SUPFAM" id="SSF56300">
    <property type="entry name" value="Metallo-dependent phosphatases"/>
    <property type="match status" value="1"/>
</dbReference>
<evidence type="ECO:0000256" key="1">
    <source>
        <dbReference type="SAM" id="MobiDB-lite"/>
    </source>
</evidence>
<feature type="region of interest" description="Disordered" evidence="1">
    <location>
        <begin position="436"/>
        <end position="466"/>
    </location>
</feature>
<dbReference type="Gene3D" id="3.60.21.70">
    <property type="entry name" value="PhoD-like phosphatase"/>
    <property type="match status" value="1"/>
</dbReference>
<gene>
    <name evidence="3" type="ORF">SAMN05216561_107157</name>
</gene>
<dbReference type="InterPro" id="IPR029052">
    <property type="entry name" value="Metallo-depent_PP-like"/>
</dbReference>
<reference evidence="3 4" key="1">
    <citation type="submission" date="2016-10" db="EMBL/GenBank/DDBJ databases">
        <authorList>
            <person name="de Groot N.N."/>
        </authorList>
    </citation>
    <scope>NUCLEOTIDE SEQUENCE [LARGE SCALE GENOMIC DNA]</scope>
    <source>
        <strain evidence="3 4">CGMCC 1.11156</strain>
    </source>
</reference>
<keyword evidence="4" id="KW-1185">Reference proteome</keyword>
<evidence type="ECO:0000259" key="2">
    <source>
        <dbReference type="Pfam" id="PF09423"/>
    </source>
</evidence>
<dbReference type="CDD" id="cd07389">
    <property type="entry name" value="MPP_PhoD"/>
    <property type="match status" value="1"/>
</dbReference>
<dbReference type="Proteomes" id="UP000198649">
    <property type="component" value="Unassembled WGS sequence"/>
</dbReference>
<sequence length="509" mass="55726">MGAVPGLMGAGLGREAPYLIMGRGSITGARTGEVSTGSAVVWARAGQQGRLMLRLESSGRRLRSVRGPWTDARSDYTARLQLTGLTPGRAYDATVWFTGPGGSGGDSVPERLTFRTAPLHAAPQSFVWSGDTCGQGWGINAELGGLTAYRAMLETRPDFFVHCGDTIYGDEPMEETVVEDDGRVWRNELTDAVTHVAETLADFRGRHRYTLDDAHVRALYAEVPTIAMWDDHETVNNWFPGELTDDDRYTERRCDVLAARGRRAWQEYQPVPVDRLVSETGDGFAGLRIYRKVPRGQHLDVFCLDMRSYRGANSGADDKGILGPVQERWLVESLTASTATWKVVCADLPLSIPSTHADDLDGPGNGADGRPVGREPEIARVLSGLKRNGVRNVVWLTADVHYTAAHHYAPERAAFTDFDPFWEFVSGPIAAETFPAKDDQLDRTFGPRVDYSRGNDSGGRESPRAGHQFFGHAQVAATGELTVTLHDGTGAVLWSTLLEPQEQARSRPA</sequence>
<dbReference type="PANTHER" id="PTHR43606:SF1">
    <property type="entry name" value="PHOD-LIKE PHOSPHATASE METALLOPHOSPHATASE DOMAIN-CONTAINING PROTEIN"/>
    <property type="match status" value="1"/>
</dbReference>
<dbReference type="InterPro" id="IPR018946">
    <property type="entry name" value="PhoD-like_MPP"/>
</dbReference>
<dbReference type="InterPro" id="IPR052900">
    <property type="entry name" value="Phospholipid_Metab_Enz"/>
</dbReference>
<dbReference type="InterPro" id="IPR038607">
    <property type="entry name" value="PhoD-like_sf"/>
</dbReference>
<dbReference type="PANTHER" id="PTHR43606">
    <property type="entry name" value="PHOSPHATASE, PUTATIVE (AFU_ORTHOLOGUE AFUA_6G08710)-RELATED"/>
    <property type="match status" value="1"/>
</dbReference>
<dbReference type="AlphaFoldDB" id="A0A1I3HFB7"/>
<accession>A0A1I3HFB7</accession>